<keyword evidence="2" id="KW-1185">Reference proteome</keyword>
<dbReference type="SUPFAM" id="SSF88723">
    <property type="entry name" value="PIN domain-like"/>
    <property type="match status" value="1"/>
</dbReference>
<evidence type="ECO:0000313" key="1">
    <source>
        <dbReference type="EMBL" id="CAH2400818.1"/>
    </source>
</evidence>
<dbReference type="EMBL" id="CAKXZS010000019">
    <property type="protein sequence ID" value="CAH2400818.1"/>
    <property type="molecule type" value="Genomic_DNA"/>
</dbReference>
<dbReference type="Gene3D" id="3.40.50.1010">
    <property type="entry name" value="5'-nuclease"/>
    <property type="match status" value="1"/>
</dbReference>
<gene>
    <name evidence="1" type="ORF">MES4922_260101</name>
</gene>
<organism evidence="1 2">
    <name type="scientific">Mesorhizobium ventifaucium</name>
    <dbReference type="NCBI Taxonomy" id="666020"/>
    <lineage>
        <taxon>Bacteria</taxon>
        <taxon>Pseudomonadati</taxon>
        <taxon>Pseudomonadota</taxon>
        <taxon>Alphaproteobacteria</taxon>
        <taxon>Hyphomicrobiales</taxon>
        <taxon>Phyllobacteriaceae</taxon>
        <taxon>Mesorhizobium</taxon>
    </lineage>
</organism>
<accession>A0ABM9DVQ7</accession>
<dbReference type="InterPro" id="IPR029060">
    <property type="entry name" value="PIN-like_dom_sf"/>
</dbReference>
<dbReference type="Proteomes" id="UP001152604">
    <property type="component" value="Unassembled WGS sequence"/>
</dbReference>
<proteinExistence type="predicted"/>
<name>A0ABM9DVQ7_9HYPH</name>
<reference evidence="1" key="1">
    <citation type="submission" date="2022-03" db="EMBL/GenBank/DDBJ databases">
        <authorList>
            <person name="Brunel B."/>
        </authorList>
    </citation>
    <scope>NUCLEOTIDE SEQUENCE</scope>
    <source>
        <strain evidence="1">STM4922sample</strain>
    </source>
</reference>
<protein>
    <recommendedName>
        <fullName evidence="3">Type II toxin-antitoxin system VapC family toxin</fullName>
    </recommendedName>
</protein>
<evidence type="ECO:0008006" key="3">
    <source>
        <dbReference type="Google" id="ProtNLM"/>
    </source>
</evidence>
<evidence type="ECO:0000313" key="2">
    <source>
        <dbReference type="Proteomes" id="UP001152604"/>
    </source>
</evidence>
<sequence length="188" mass="21095">MSFDLSRALRRIKPQRTTDTLQRRSAADLPILRKPISAGLELLLDTCVYIDVLQGRSPVSVDELLETRIVNHSTVCLAELTHLFGRLDPLHPATKTVLREIRRTLEDIPGHRLFSPSETAMGEAGMLAGLVMRLSGAARGESPTLLNDASLYLQALERGWIVLTRNVRDFDYFDQLLPVGRVLFYEQG</sequence>
<dbReference type="RefSeq" id="WP_254025610.1">
    <property type="nucleotide sequence ID" value="NZ_CAKXZS010000019.1"/>
</dbReference>
<comment type="caution">
    <text evidence="1">The sequence shown here is derived from an EMBL/GenBank/DDBJ whole genome shotgun (WGS) entry which is preliminary data.</text>
</comment>